<organism evidence="1 2">
    <name type="scientific">Gymnopus androsaceus JB14</name>
    <dbReference type="NCBI Taxonomy" id="1447944"/>
    <lineage>
        <taxon>Eukaryota</taxon>
        <taxon>Fungi</taxon>
        <taxon>Dikarya</taxon>
        <taxon>Basidiomycota</taxon>
        <taxon>Agaricomycotina</taxon>
        <taxon>Agaricomycetes</taxon>
        <taxon>Agaricomycetidae</taxon>
        <taxon>Agaricales</taxon>
        <taxon>Marasmiineae</taxon>
        <taxon>Omphalotaceae</taxon>
        <taxon>Gymnopus</taxon>
    </lineage>
</organism>
<sequence length="189" mass="20879">MDLILSSFTCPSLTSLTLEGRSISSTPRMFHSLETFLTRSSCALTSLSIYGLQPTGDALIVIAKQLPSLTSLTIDDLAHSYHCTITPAFIQSLHNTFCLSSTPLLPKLHYLSLRYAGWDFDDAGFVGMIQSRCLSESDARRIGIEPLQSLVLKSYARTPTSFGEVAEIYEPLRRLKEAGFRLIVEGVLE</sequence>
<dbReference type="AlphaFoldDB" id="A0A6A4IB16"/>
<dbReference type="OrthoDB" id="3069821at2759"/>
<reference evidence="1" key="1">
    <citation type="journal article" date="2019" name="Environ. Microbiol.">
        <title>Fungal ecological strategies reflected in gene transcription - a case study of two litter decomposers.</title>
        <authorList>
            <person name="Barbi F."/>
            <person name="Kohler A."/>
            <person name="Barry K."/>
            <person name="Baskaran P."/>
            <person name="Daum C."/>
            <person name="Fauchery L."/>
            <person name="Ihrmark K."/>
            <person name="Kuo A."/>
            <person name="LaButti K."/>
            <person name="Lipzen A."/>
            <person name="Morin E."/>
            <person name="Grigoriev I.V."/>
            <person name="Henrissat B."/>
            <person name="Lindahl B."/>
            <person name="Martin F."/>
        </authorList>
    </citation>
    <scope>NUCLEOTIDE SEQUENCE</scope>
    <source>
        <strain evidence="1">JB14</strain>
    </source>
</reference>
<dbReference type="InterPro" id="IPR032675">
    <property type="entry name" value="LRR_dom_sf"/>
</dbReference>
<proteinExistence type="predicted"/>
<dbReference type="EMBL" id="ML769401">
    <property type="protein sequence ID" value="KAE9406508.1"/>
    <property type="molecule type" value="Genomic_DNA"/>
</dbReference>
<evidence type="ECO:0000313" key="2">
    <source>
        <dbReference type="Proteomes" id="UP000799118"/>
    </source>
</evidence>
<protein>
    <recommendedName>
        <fullName evidence="3">F-box domain-containing protein</fullName>
    </recommendedName>
</protein>
<dbReference type="SUPFAM" id="SSF52047">
    <property type="entry name" value="RNI-like"/>
    <property type="match status" value="1"/>
</dbReference>
<evidence type="ECO:0000313" key="1">
    <source>
        <dbReference type="EMBL" id="KAE9406508.1"/>
    </source>
</evidence>
<name>A0A6A4IB16_9AGAR</name>
<evidence type="ECO:0008006" key="3">
    <source>
        <dbReference type="Google" id="ProtNLM"/>
    </source>
</evidence>
<gene>
    <name evidence="1" type="ORF">BT96DRAFT_219930</name>
</gene>
<dbReference type="Proteomes" id="UP000799118">
    <property type="component" value="Unassembled WGS sequence"/>
</dbReference>
<accession>A0A6A4IB16</accession>
<keyword evidence="2" id="KW-1185">Reference proteome</keyword>
<dbReference type="Gene3D" id="3.80.10.10">
    <property type="entry name" value="Ribonuclease Inhibitor"/>
    <property type="match status" value="1"/>
</dbReference>